<dbReference type="Proteomes" id="UP001431572">
    <property type="component" value="Chromosome 2"/>
</dbReference>
<organism evidence="3 5">
    <name type="scientific">Candidatus Chlorohelix allophototropha</name>
    <dbReference type="NCBI Taxonomy" id="3003348"/>
    <lineage>
        <taxon>Bacteria</taxon>
        <taxon>Bacillati</taxon>
        <taxon>Chloroflexota</taxon>
        <taxon>Chloroflexia</taxon>
        <taxon>Candidatus Chloroheliales</taxon>
        <taxon>Candidatus Chloroheliaceae</taxon>
        <taxon>Candidatus Chlorohelix</taxon>
    </lineage>
</organism>
<dbReference type="InterPro" id="IPR036196">
    <property type="entry name" value="Ptyr_pPase_sf"/>
</dbReference>
<reference evidence="4" key="2">
    <citation type="journal article" date="2024" name="Nature">
        <title>Anoxygenic phototroph of the Chloroflexota uses a type I reaction centre.</title>
        <authorList>
            <person name="Tsuji J.M."/>
            <person name="Shaw N.A."/>
            <person name="Nagashima S."/>
            <person name="Venkiteswaran J.J."/>
            <person name="Schiff S.L."/>
            <person name="Watanabe T."/>
            <person name="Fukui M."/>
            <person name="Hanada S."/>
            <person name="Tank M."/>
            <person name="Neufeld J.D."/>
        </authorList>
    </citation>
    <scope>NUCLEOTIDE SEQUENCE</scope>
    <source>
        <strain evidence="4">L227-S17</strain>
    </source>
</reference>
<dbReference type="InterPro" id="IPR023485">
    <property type="entry name" value="Ptyr_pPase"/>
</dbReference>
<dbReference type="Pfam" id="PF01451">
    <property type="entry name" value="LMWPc"/>
    <property type="match status" value="1"/>
</dbReference>
<evidence type="ECO:0000259" key="2">
    <source>
        <dbReference type="SMART" id="SM00226"/>
    </source>
</evidence>
<keyword evidence="6" id="KW-1185">Reference proteome</keyword>
<gene>
    <name evidence="3" type="ORF">HXX08_23630</name>
    <name evidence="4" type="ORF">OZ401_004411</name>
</gene>
<sequence length="136" mass="15175">MEKVLFLCTHNSARSQIAEGLLRAMGGDRFEALSAGTEVTFVRPLAIKSMEELGIDISGHRSKVLTEYLNQPIDYVITVCDAANESCPVFPNARHRLHWSFPDPSRATGSEEAQLATYREVRNAIQARIADWLKTV</sequence>
<dbReference type="SUPFAM" id="SSF52788">
    <property type="entry name" value="Phosphotyrosine protein phosphatases I"/>
    <property type="match status" value="1"/>
</dbReference>
<evidence type="ECO:0000313" key="4">
    <source>
        <dbReference type="EMBL" id="WJW68794.1"/>
    </source>
</evidence>
<dbReference type="GO" id="GO:0046685">
    <property type="term" value="P:response to arsenic-containing substance"/>
    <property type="evidence" value="ECO:0007669"/>
    <property type="project" value="UniProtKB-KW"/>
</dbReference>
<feature type="domain" description="Phosphotyrosine protein phosphatase I" evidence="2">
    <location>
        <begin position="2"/>
        <end position="135"/>
    </location>
</feature>
<dbReference type="AlphaFoldDB" id="A0A8T7MAC1"/>
<reference evidence="3 5" key="1">
    <citation type="submission" date="2020-06" db="EMBL/GenBank/DDBJ databases">
        <title>Anoxygenic phototrophic Chloroflexota member uses a Type I reaction center.</title>
        <authorList>
            <person name="Tsuji J.M."/>
            <person name="Shaw N.A."/>
            <person name="Nagashima S."/>
            <person name="Venkiteswaran J."/>
            <person name="Schiff S.L."/>
            <person name="Hanada S."/>
            <person name="Tank M."/>
            <person name="Neufeld J.D."/>
        </authorList>
    </citation>
    <scope>NUCLEOTIDE SEQUENCE [LARGE SCALE GENOMIC DNA]</scope>
    <source>
        <strain evidence="3">L227-S17</strain>
    </source>
</reference>
<name>A0A8T7MAC1_9CHLR</name>
<keyword evidence="1" id="KW-0059">Arsenical resistance</keyword>
<proteinExistence type="predicted"/>
<dbReference type="PANTHER" id="PTHR43428:SF1">
    <property type="entry name" value="ARSENATE REDUCTASE"/>
    <property type="match status" value="1"/>
</dbReference>
<evidence type="ECO:0000313" key="3">
    <source>
        <dbReference type="EMBL" id="NWJ48862.1"/>
    </source>
</evidence>
<evidence type="ECO:0000256" key="1">
    <source>
        <dbReference type="ARBA" id="ARBA00022849"/>
    </source>
</evidence>
<dbReference type="CDD" id="cd16345">
    <property type="entry name" value="LMWP_ArsC"/>
    <property type="match status" value="1"/>
</dbReference>
<protein>
    <submittedName>
        <fullName evidence="3">Arsenate reductase ArsC</fullName>
    </submittedName>
</protein>
<dbReference type="RefSeq" id="WP_341470697.1">
    <property type="nucleotide sequence ID" value="NZ_CP128400.1"/>
</dbReference>
<dbReference type="PANTHER" id="PTHR43428">
    <property type="entry name" value="ARSENATE REDUCTASE"/>
    <property type="match status" value="1"/>
</dbReference>
<evidence type="ECO:0000313" key="5">
    <source>
        <dbReference type="Proteomes" id="UP000521676"/>
    </source>
</evidence>
<accession>A0A8T7MAC1</accession>
<dbReference type="EMBL" id="JACATZ010000003">
    <property type="protein sequence ID" value="NWJ48862.1"/>
    <property type="molecule type" value="Genomic_DNA"/>
</dbReference>
<dbReference type="SMART" id="SM00226">
    <property type="entry name" value="LMWPc"/>
    <property type="match status" value="1"/>
</dbReference>
<evidence type="ECO:0000313" key="6">
    <source>
        <dbReference type="Proteomes" id="UP001431572"/>
    </source>
</evidence>
<dbReference type="Gene3D" id="3.40.50.2300">
    <property type="match status" value="1"/>
</dbReference>
<dbReference type="Proteomes" id="UP000521676">
    <property type="component" value="Unassembled WGS sequence"/>
</dbReference>
<dbReference type="EMBL" id="CP128400">
    <property type="protein sequence ID" value="WJW68794.1"/>
    <property type="molecule type" value="Genomic_DNA"/>
</dbReference>